<reference evidence="2" key="1">
    <citation type="submission" date="2017-06" db="EMBL/GenBank/DDBJ databases">
        <authorList>
            <person name="Varghese N."/>
            <person name="Submissions S."/>
        </authorList>
    </citation>
    <scope>NUCLEOTIDE SEQUENCE [LARGE SCALE GENOMIC DNA]</scope>
    <source>
        <strain evidence="2">JCM 23211</strain>
    </source>
</reference>
<dbReference type="RefSeq" id="WP_089243227.1">
    <property type="nucleotide sequence ID" value="NZ_FZOW01000002.1"/>
</dbReference>
<protein>
    <recommendedName>
        <fullName evidence="3">Sigma-70, region 4</fullName>
    </recommendedName>
</protein>
<evidence type="ECO:0000313" key="1">
    <source>
        <dbReference type="EMBL" id="SNS38546.1"/>
    </source>
</evidence>
<keyword evidence="2" id="KW-1185">Reference proteome</keyword>
<organism evidence="1 2">
    <name type="scientific">Rhodococcoides kyotonense</name>
    <dbReference type="NCBI Taxonomy" id="398843"/>
    <lineage>
        <taxon>Bacteria</taxon>
        <taxon>Bacillati</taxon>
        <taxon>Actinomycetota</taxon>
        <taxon>Actinomycetes</taxon>
        <taxon>Mycobacteriales</taxon>
        <taxon>Nocardiaceae</taxon>
        <taxon>Rhodococcoides</taxon>
    </lineage>
</organism>
<gene>
    <name evidence="1" type="ORF">SAMN05421642_102154</name>
</gene>
<dbReference type="EMBL" id="FZOW01000002">
    <property type="protein sequence ID" value="SNS38546.1"/>
    <property type="molecule type" value="Genomic_DNA"/>
</dbReference>
<evidence type="ECO:0000313" key="2">
    <source>
        <dbReference type="Proteomes" id="UP000198327"/>
    </source>
</evidence>
<dbReference type="AlphaFoldDB" id="A0A239E1H9"/>
<proteinExistence type="predicted"/>
<dbReference type="OrthoDB" id="3928741at2"/>
<sequence length="499" mass="54891">MPTHPSPIVRTSKPADEVEAFLDSCSATESMALREITFADDPISTAELASRLRVSPDHASKIENRSRTRAFDALRNSAGLRELGDRMLQLSRPVAALSRAVRSTPELSEIPPSLQIPLWSLISRIDERIRVESGWVLSGTYESARALLVDTATRHATIDSVTSLYVVAESFDMPAVELAEFAGTAGYRVLEGHLVPLDVSVAGQLVSILALAGAPTTMAQLMERMQPRRSESSVRNALVSDARFTKTDRTLWSLTRWAIAPYVPIHRQIACIVDERGSIEFDRLVAEIKGSYDVKEHSIRTYASTGEFAIENDIVRRRRHTYTPRKSPSKTKHLYRDGGVVRWRTTVKPIHRKGSAFNLPSALAALLHVGPGTPRSFDSRLGPQSVIWVSVQARSGTIKRFVDDMGLIDGEDIFLEFGDDASFDVVRAENTRSASPSNILGLVGRRGDDALDAVDVLANVADALWLPASASHDEVVSTLLTRKEFELIDALGSTPQLHH</sequence>
<accession>A0A239E1H9</accession>
<evidence type="ECO:0008006" key="3">
    <source>
        <dbReference type="Google" id="ProtNLM"/>
    </source>
</evidence>
<dbReference type="Proteomes" id="UP000198327">
    <property type="component" value="Unassembled WGS sequence"/>
</dbReference>
<name>A0A239E1H9_9NOCA</name>